<dbReference type="OrthoDB" id="1427860at2759"/>
<reference evidence="1" key="1">
    <citation type="submission" date="2018-05" db="EMBL/GenBank/DDBJ databases">
        <title>Draft genome of Mucuna pruriens seed.</title>
        <authorList>
            <person name="Nnadi N.E."/>
            <person name="Vos R."/>
            <person name="Hasami M.H."/>
            <person name="Devisetty U.K."/>
            <person name="Aguiy J.C."/>
        </authorList>
    </citation>
    <scope>NUCLEOTIDE SEQUENCE [LARGE SCALE GENOMIC DNA]</scope>
    <source>
        <strain evidence="1">JCA_2017</strain>
    </source>
</reference>
<evidence type="ECO:0000313" key="1">
    <source>
        <dbReference type="EMBL" id="RDX88152.1"/>
    </source>
</evidence>
<protein>
    <submittedName>
        <fullName evidence="1">Uncharacterized protein</fullName>
    </submittedName>
</protein>
<name>A0A371GC65_MUCPR</name>
<organism evidence="1 2">
    <name type="scientific">Mucuna pruriens</name>
    <name type="common">Velvet bean</name>
    <name type="synonym">Dolichos pruriens</name>
    <dbReference type="NCBI Taxonomy" id="157652"/>
    <lineage>
        <taxon>Eukaryota</taxon>
        <taxon>Viridiplantae</taxon>
        <taxon>Streptophyta</taxon>
        <taxon>Embryophyta</taxon>
        <taxon>Tracheophyta</taxon>
        <taxon>Spermatophyta</taxon>
        <taxon>Magnoliopsida</taxon>
        <taxon>eudicotyledons</taxon>
        <taxon>Gunneridae</taxon>
        <taxon>Pentapetalae</taxon>
        <taxon>rosids</taxon>
        <taxon>fabids</taxon>
        <taxon>Fabales</taxon>
        <taxon>Fabaceae</taxon>
        <taxon>Papilionoideae</taxon>
        <taxon>50 kb inversion clade</taxon>
        <taxon>NPAAA clade</taxon>
        <taxon>indigoferoid/millettioid clade</taxon>
        <taxon>Phaseoleae</taxon>
        <taxon>Mucuna</taxon>
    </lineage>
</organism>
<dbReference type="Proteomes" id="UP000257109">
    <property type="component" value="Unassembled WGS sequence"/>
</dbReference>
<dbReference type="EMBL" id="QJKJ01006037">
    <property type="protein sequence ID" value="RDX88152.1"/>
    <property type="molecule type" value="Genomic_DNA"/>
</dbReference>
<sequence length="81" mass="9772">MFALSKDEDMPLMKFQHCNKLAYCHLVEEELDRNREYSSSALENDKRTLRRLVMSFFLNREVLYKKNHDMMLLRCIDVVKA</sequence>
<comment type="caution">
    <text evidence="1">The sequence shown here is derived from an EMBL/GenBank/DDBJ whole genome shotgun (WGS) entry which is preliminary data.</text>
</comment>
<proteinExistence type="predicted"/>
<gene>
    <name evidence="1" type="ORF">CR513_30293</name>
</gene>
<dbReference type="PANTHER" id="PTHR48475:SF1">
    <property type="entry name" value="RNASE H TYPE-1 DOMAIN-CONTAINING PROTEIN"/>
    <property type="match status" value="1"/>
</dbReference>
<evidence type="ECO:0000313" key="2">
    <source>
        <dbReference type="Proteomes" id="UP000257109"/>
    </source>
</evidence>
<accession>A0A371GC65</accession>
<dbReference type="AlphaFoldDB" id="A0A371GC65"/>
<feature type="non-terminal residue" evidence="1">
    <location>
        <position position="1"/>
    </location>
</feature>
<keyword evidence="2" id="KW-1185">Reference proteome</keyword>
<dbReference type="PANTHER" id="PTHR48475">
    <property type="entry name" value="RIBONUCLEASE H"/>
    <property type="match status" value="1"/>
</dbReference>